<evidence type="ECO:0000313" key="2">
    <source>
        <dbReference type="EMBL" id="MDP9869811.1"/>
    </source>
</evidence>
<comment type="caution">
    <text evidence="2">The sequence shown here is derived from an EMBL/GenBank/DDBJ whole genome shotgun (WGS) entry which is preliminary data.</text>
</comment>
<dbReference type="PANTHER" id="PTHR42305:SF1">
    <property type="entry name" value="MEMBRANE PROTEIN RV1733C-RELATED"/>
    <property type="match status" value="1"/>
</dbReference>
<dbReference type="InterPro" id="IPR039708">
    <property type="entry name" value="MT1774/Rv1733c-like"/>
</dbReference>
<accession>A0ABT9RLV9</accession>
<keyword evidence="1" id="KW-0812">Transmembrane</keyword>
<keyword evidence="1" id="KW-0472">Membrane</keyword>
<sequence>MRSLARWAMRCLNLHRFDGNPLRRRSDRIDTVIVLVSLMIFVAFLWPAAAFGRQVYASGLRAELTGPGHRQTVAAEVVDAAHGAGWRTRTVRWTTPQGGTRTGQVVLSPSTPAGSHTQIWLDGSGRITAPPQRHVKTITDSAVAAIAVAGGGGAVLLLCLAGARGLLNRHRDAEWERAWVLADQRWRRPRQT</sequence>
<name>A0ABT9RLV9_9ACTN</name>
<dbReference type="Proteomes" id="UP001230426">
    <property type="component" value="Unassembled WGS sequence"/>
</dbReference>
<keyword evidence="1" id="KW-1133">Transmembrane helix</keyword>
<evidence type="ECO:0000313" key="3">
    <source>
        <dbReference type="Proteomes" id="UP001230426"/>
    </source>
</evidence>
<evidence type="ECO:0000256" key="1">
    <source>
        <dbReference type="SAM" id="Phobius"/>
    </source>
</evidence>
<reference evidence="2 3" key="1">
    <citation type="submission" date="2023-07" db="EMBL/GenBank/DDBJ databases">
        <title>Sequencing the genomes of 1000 actinobacteria strains.</title>
        <authorList>
            <person name="Klenk H.-P."/>
        </authorList>
    </citation>
    <scope>NUCLEOTIDE SEQUENCE [LARGE SCALE GENOMIC DNA]</scope>
    <source>
        <strain evidence="2 3">DSM 44109</strain>
    </source>
</reference>
<organism evidence="2 3">
    <name type="scientific">Streptosporangium brasiliense</name>
    <dbReference type="NCBI Taxonomy" id="47480"/>
    <lineage>
        <taxon>Bacteria</taxon>
        <taxon>Bacillati</taxon>
        <taxon>Actinomycetota</taxon>
        <taxon>Actinomycetes</taxon>
        <taxon>Streptosporangiales</taxon>
        <taxon>Streptosporangiaceae</taxon>
        <taxon>Streptosporangium</taxon>
    </lineage>
</organism>
<proteinExistence type="predicted"/>
<evidence type="ECO:0008006" key="4">
    <source>
        <dbReference type="Google" id="ProtNLM"/>
    </source>
</evidence>
<protein>
    <recommendedName>
        <fullName evidence="4">Transmembrane protein</fullName>
    </recommendedName>
</protein>
<feature type="transmembrane region" description="Helical" evidence="1">
    <location>
        <begin position="32"/>
        <end position="51"/>
    </location>
</feature>
<gene>
    <name evidence="2" type="ORF">J2S55_009077</name>
</gene>
<keyword evidence="3" id="KW-1185">Reference proteome</keyword>
<dbReference type="PANTHER" id="PTHR42305">
    <property type="entry name" value="MEMBRANE PROTEIN RV1733C-RELATED"/>
    <property type="match status" value="1"/>
</dbReference>
<dbReference type="RefSeq" id="WP_306874156.1">
    <property type="nucleotide sequence ID" value="NZ_JAUSRB010000002.1"/>
</dbReference>
<feature type="transmembrane region" description="Helical" evidence="1">
    <location>
        <begin position="142"/>
        <end position="167"/>
    </location>
</feature>
<dbReference type="EMBL" id="JAUSRB010000002">
    <property type="protein sequence ID" value="MDP9869811.1"/>
    <property type="molecule type" value="Genomic_DNA"/>
</dbReference>